<feature type="transmembrane region" description="Helical" evidence="1">
    <location>
        <begin position="251"/>
        <end position="272"/>
    </location>
</feature>
<proteinExistence type="predicted"/>
<sequence>MNELYDFNSKKDVFQFYNSANSSQKDKYEKSVLQCILVQNVDELHIIGLMLLWSDYIKTGVKKYSLITEVVYSIDSKKIDEEIYNNNLDKFGEVCTRFQLLDAEGKDKYLKGLYNHIQLAKQQKIYIDQNIKNLTSEISDAEKKLNEIKEIKGKIYTEFIAILGIFTSIIFAVLGGFNELKTLGASISTTYLPKLLIFMSLLMLGVNFLVFLSFNAISKLTGISIKSCKCGAGEDSNRNCECNIRDKHPTMYFSTLLFLAIMFLGFGLGALYDKTPNIELGFNQKVLTAYSVSLIPFTIFIVIICTVYMGVYKQSRILEYFKSKKKR</sequence>
<protein>
    <submittedName>
        <fullName evidence="2">Uncharacterized protein</fullName>
    </submittedName>
</protein>
<reference evidence="2 3" key="1">
    <citation type="journal article" date="2017" name="Int. J. Syst. Evol. Microbiol.">
        <title>Macrococcus canis sp. nov., a skin bacterium associated with infections in dogs.</title>
        <authorList>
            <person name="Gobeli Brawand S."/>
            <person name="Cotting K."/>
            <person name="Gomez-Sanz E."/>
            <person name="Collaud A."/>
            <person name="Thomann A."/>
            <person name="Brodard I."/>
            <person name="Rodriguez-Campos S."/>
            <person name="Strauss C."/>
            <person name="Perreten V."/>
        </authorList>
    </citation>
    <scope>NUCLEOTIDE SEQUENCE [LARGE SCALE GENOMIC DNA]</scope>
    <source>
        <strain evidence="2 3">KM45013</strain>
    </source>
</reference>
<gene>
    <name evidence="2" type="ORF">MCCS_25220</name>
</gene>
<dbReference type="EMBL" id="CP021059">
    <property type="protein sequence ID" value="ARQ08078.1"/>
    <property type="molecule type" value="Genomic_DNA"/>
</dbReference>
<dbReference type="RefSeq" id="WP_086043594.1">
    <property type="nucleotide sequence ID" value="NZ_CBCRZA010000009.1"/>
</dbReference>
<organism evidence="2 3">
    <name type="scientific">Macrococcoides canis</name>
    <dbReference type="NCBI Taxonomy" id="1855823"/>
    <lineage>
        <taxon>Bacteria</taxon>
        <taxon>Bacillati</taxon>
        <taxon>Bacillota</taxon>
        <taxon>Bacilli</taxon>
        <taxon>Bacillales</taxon>
        <taxon>Staphylococcaceae</taxon>
        <taxon>Macrococcoides</taxon>
    </lineage>
</organism>
<keyword evidence="1" id="KW-1133">Transmembrane helix</keyword>
<evidence type="ECO:0000256" key="1">
    <source>
        <dbReference type="SAM" id="Phobius"/>
    </source>
</evidence>
<evidence type="ECO:0000313" key="2">
    <source>
        <dbReference type="EMBL" id="ARQ08078.1"/>
    </source>
</evidence>
<feature type="transmembrane region" description="Helical" evidence="1">
    <location>
        <begin position="195"/>
        <end position="217"/>
    </location>
</feature>
<name>A0A1W7AER4_9STAP</name>
<dbReference type="OrthoDB" id="2418206at2"/>
<keyword evidence="1" id="KW-0472">Membrane</keyword>
<dbReference type="GeneID" id="35296585"/>
<evidence type="ECO:0000313" key="3">
    <source>
        <dbReference type="Proteomes" id="UP000194154"/>
    </source>
</evidence>
<dbReference type="KEGG" id="mcak:MCCS_25220"/>
<dbReference type="Proteomes" id="UP000194154">
    <property type="component" value="Chromosome"/>
</dbReference>
<feature type="transmembrane region" description="Helical" evidence="1">
    <location>
        <begin position="155"/>
        <end position="175"/>
    </location>
</feature>
<keyword evidence="3" id="KW-1185">Reference proteome</keyword>
<dbReference type="AlphaFoldDB" id="A0A1W7AER4"/>
<feature type="transmembrane region" description="Helical" evidence="1">
    <location>
        <begin position="292"/>
        <end position="312"/>
    </location>
</feature>
<keyword evidence="1" id="KW-0812">Transmembrane</keyword>
<accession>A0A1W7AER4</accession>